<dbReference type="InterPro" id="IPR058904">
    <property type="entry name" value="PARP4_MVP-ID"/>
</dbReference>
<dbReference type="InterPro" id="IPR001357">
    <property type="entry name" value="BRCT_dom"/>
</dbReference>
<dbReference type="GO" id="GO:0005634">
    <property type="term" value="C:nucleus"/>
    <property type="evidence" value="ECO:0007669"/>
    <property type="project" value="UniProtKB-SubCell"/>
</dbReference>
<dbReference type="RefSeq" id="XP_007954166.1">
    <property type="nucleotide sequence ID" value="XM_007955975.1"/>
</dbReference>
<evidence type="ECO:0000256" key="9">
    <source>
        <dbReference type="ARBA" id="ARBA00022679"/>
    </source>
</evidence>
<dbReference type="Proteomes" id="UP000694850">
    <property type="component" value="Unplaced"/>
</dbReference>
<feature type="domain" description="PARP catalytic" evidence="20">
    <location>
        <begin position="370"/>
        <end position="574"/>
    </location>
</feature>
<evidence type="ECO:0000256" key="7">
    <source>
        <dbReference type="ARBA" id="ARBA00022553"/>
    </source>
</evidence>
<dbReference type="OrthoDB" id="1729737at2759"/>
<keyword evidence="6" id="KW-0963">Cytoplasm</keyword>
<keyword evidence="13" id="KW-0687">Ribonucleoprotein</keyword>
<dbReference type="InterPro" id="IPR012317">
    <property type="entry name" value="Poly(ADP-ribose)pol_cat_dom"/>
</dbReference>
<evidence type="ECO:0000259" key="20">
    <source>
        <dbReference type="PROSITE" id="PS51059"/>
    </source>
</evidence>
<organism evidence="23 24">
    <name type="scientific">Orycteropus afer afer</name>
    <dbReference type="NCBI Taxonomy" id="1230840"/>
    <lineage>
        <taxon>Eukaryota</taxon>
        <taxon>Metazoa</taxon>
        <taxon>Chordata</taxon>
        <taxon>Craniata</taxon>
        <taxon>Vertebrata</taxon>
        <taxon>Euteleostomi</taxon>
        <taxon>Mammalia</taxon>
        <taxon>Eutheria</taxon>
        <taxon>Afrotheria</taxon>
        <taxon>Tubulidentata</taxon>
        <taxon>Orycteropodidae</taxon>
        <taxon>Orycteropus</taxon>
    </lineage>
</organism>
<dbReference type="InterPro" id="IPR036465">
    <property type="entry name" value="vWFA_dom_sf"/>
</dbReference>
<dbReference type="FunFam" id="3.40.50.410:FF:000083">
    <property type="entry name" value="Poly [ADP-ribose] polymerase"/>
    <property type="match status" value="1"/>
</dbReference>
<dbReference type="PROSITE" id="PS50172">
    <property type="entry name" value="BRCT"/>
    <property type="match status" value="1"/>
</dbReference>
<dbReference type="GO" id="GO:0005737">
    <property type="term" value="C:cytoplasm"/>
    <property type="evidence" value="ECO:0007669"/>
    <property type="project" value="UniProtKB-SubCell"/>
</dbReference>
<dbReference type="Gene3D" id="3.40.50.410">
    <property type="entry name" value="von Willebrand factor, type A domain"/>
    <property type="match status" value="1"/>
</dbReference>
<keyword evidence="9 17" id="KW-0808">Transferase</keyword>
<dbReference type="SUPFAM" id="SSF56399">
    <property type="entry name" value="ADP-ribosylation"/>
    <property type="match status" value="1"/>
</dbReference>
<accession>A0A8B7B609</accession>
<evidence type="ECO:0000256" key="8">
    <source>
        <dbReference type="ARBA" id="ARBA00022676"/>
    </source>
</evidence>
<dbReference type="GO" id="GO:0016779">
    <property type="term" value="F:nucleotidyltransferase activity"/>
    <property type="evidence" value="ECO:0007669"/>
    <property type="project" value="UniProtKB-KW"/>
</dbReference>
<dbReference type="Pfam" id="PF00644">
    <property type="entry name" value="PARP"/>
    <property type="match status" value="1"/>
</dbReference>
<evidence type="ECO:0000256" key="12">
    <source>
        <dbReference type="ARBA" id="ARBA00023242"/>
    </source>
</evidence>
<dbReference type="InterPro" id="IPR002035">
    <property type="entry name" value="VWF_A"/>
</dbReference>
<keyword evidence="7" id="KW-0597">Phosphoprotein</keyword>
<evidence type="ECO:0000256" key="5">
    <source>
        <dbReference type="ARBA" id="ARBA00022481"/>
    </source>
</evidence>
<dbReference type="GO" id="GO:1990904">
    <property type="term" value="C:ribonucleoprotein complex"/>
    <property type="evidence" value="ECO:0007669"/>
    <property type="project" value="UniProtKB-KW"/>
</dbReference>
<dbReference type="InterPro" id="IPR058905">
    <property type="entry name" value="WGR-like_PARP4"/>
</dbReference>
<keyword evidence="5" id="KW-0488">Methylation</keyword>
<dbReference type="Pfam" id="PF26156">
    <property type="entry name" value="PARP4_MVP-ID"/>
    <property type="match status" value="1"/>
</dbReference>
<comment type="catalytic activity">
    <reaction evidence="1">
        <text>L-aspartyl-[protein] + NAD(+) = 4-O-(ADP-D-ribosyl)-L-aspartyl-[protein] + nicotinamide</text>
        <dbReference type="Rhea" id="RHEA:54424"/>
        <dbReference type="Rhea" id="RHEA-COMP:9867"/>
        <dbReference type="Rhea" id="RHEA-COMP:13832"/>
        <dbReference type="ChEBI" id="CHEBI:17154"/>
        <dbReference type="ChEBI" id="CHEBI:29961"/>
        <dbReference type="ChEBI" id="CHEBI:57540"/>
        <dbReference type="ChEBI" id="CHEBI:138102"/>
    </reaction>
</comment>
<evidence type="ECO:0000256" key="11">
    <source>
        <dbReference type="ARBA" id="ARBA00023027"/>
    </source>
</evidence>
<dbReference type="CTD" id="143"/>
<dbReference type="InterPro" id="IPR031273">
    <property type="entry name" value="PARP4"/>
</dbReference>
<evidence type="ECO:0000313" key="23">
    <source>
        <dbReference type="Proteomes" id="UP000694850"/>
    </source>
</evidence>
<proteinExistence type="inferred from homology"/>
<dbReference type="FunFam" id="3.90.228.10:FF:000013">
    <property type="entry name" value="Poly [ADP-ribose] polymerase"/>
    <property type="match status" value="1"/>
</dbReference>
<dbReference type="Gene3D" id="3.90.228.10">
    <property type="match status" value="1"/>
</dbReference>
<keyword evidence="8 17" id="KW-0328">Glycosyltransferase</keyword>
<dbReference type="Gene3D" id="1.20.142.10">
    <property type="entry name" value="Poly(ADP-ribose) polymerase, regulatory domain"/>
    <property type="match status" value="1"/>
</dbReference>
<dbReference type="GO" id="GO:0003950">
    <property type="term" value="F:NAD+ poly-ADP-ribosyltransferase activity"/>
    <property type="evidence" value="ECO:0007669"/>
    <property type="project" value="UniProtKB-UniRule"/>
</dbReference>
<dbReference type="SUPFAM" id="SSF47587">
    <property type="entry name" value="Domain of poly(ADP-ribose) polymerase"/>
    <property type="match status" value="1"/>
</dbReference>
<feature type="domain" description="VWFA" evidence="19">
    <location>
        <begin position="877"/>
        <end position="1047"/>
    </location>
</feature>
<dbReference type="SMART" id="SM00609">
    <property type="entry name" value="VIT"/>
    <property type="match status" value="1"/>
</dbReference>
<dbReference type="SMART" id="SM00292">
    <property type="entry name" value="BRCT"/>
    <property type="match status" value="1"/>
</dbReference>
<keyword evidence="10" id="KW-0548">Nucleotidyltransferase</keyword>
<evidence type="ECO:0000256" key="4">
    <source>
        <dbReference type="ARBA" id="ARBA00004496"/>
    </source>
</evidence>
<evidence type="ECO:0000256" key="17">
    <source>
        <dbReference type="RuleBase" id="RU362114"/>
    </source>
</evidence>
<evidence type="ECO:0000256" key="2">
    <source>
        <dbReference type="ARBA" id="ARBA00000459"/>
    </source>
</evidence>
<feature type="domain" description="VIT" evidence="22">
    <location>
        <begin position="608"/>
        <end position="736"/>
    </location>
</feature>
<comment type="similarity">
    <text evidence="14">Belongs to the ARTD/PARP family.</text>
</comment>
<dbReference type="PANTHER" id="PTHR46530:SF1">
    <property type="entry name" value="PROTEIN MONO-ADP-RIBOSYLTRANSFERASE PARP4"/>
    <property type="match status" value="1"/>
</dbReference>
<dbReference type="InterPro" id="IPR013694">
    <property type="entry name" value="VIT"/>
</dbReference>
<dbReference type="InterPro" id="IPR004102">
    <property type="entry name" value="Poly(ADP-ribose)pol_reg_dom"/>
</dbReference>
<evidence type="ECO:0000256" key="3">
    <source>
        <dbReference type="ARBA" id="ARBA00004123"/>
    </source>
</evidence>
<dbReference type="PROSITE" id="PS51468">
    <property type="entry name" value="VIT"/>
    <property type="match status" value="1"/>
</dbReference>
<dbReference type="PROSITE" id="PS50234">
    <property type="entry name" value="VWFA"/>
    <property type="match status" value="1"/>
</dbReference>
<evidence type="ECO:0000256" key="16">
    <source>
        <dbReference type="ARBA" id="ARBA00063924"/>
    </source>
</evidence>
<keyword evidence="12" id="KW-0539">Nucleus</keyword>
<dbReference type="EC" id="2.4.2.-" evidence="17"/>
<dbReference type="Pfam" id="PF26166">
    <property type="entry name" value="WGR-like_PARP4"/>
    <property type="match status" value="1"/>
</dbReference>
<comment type="catalytic activity">
    <reaction evidence="2">
        <text>L-glutamyl-[protein] + NAD(+) = 5-O-(ADP-D-ribosyl)-L-glutamyl-[protein] + nicotinamide</text>
        <dbReference type="Rhea" id="RHEA:58224"/>
        <dbReference type="Rhea" id="RHEA-COMP:10208"/>
        <dbReference type="Rhea" id="RHEA-COMP:15089"/>
        <dbReference type="ChEBI" id="CHEBI:17154"/>
        <dbReference type="ChEBI" id="CHEBI:29973"/>
        <dbReference type="ChEBI" id="CHEBI:57540"/>
        <dbReference type="ChEBI" id="CHEBI:142540"/>
    </reaction>
</comment>
<dbReference type="InterPro" id="IPR036420">
    <property type="entry name" value="BRCT_dom_sf"/>
</dbReference>
<comment type="function">
    <text evidence="15">Mono-ADP-ribosyltransferase that mediates mono-ADP-ribosylation of target proteins.</text>
</comment>
<evidence type="ECO:0000256" key="14">
    <source>
        <dbReference type="ARBA" id="ARBA00024347"/>
    </source>
</evidence>
<dbReference type="Pfam" id="PF13768">
    <property type="entry name" value="VWA_3"/>
    <property type="match status" value="1"/>
</dbReference>
<dbReference type="PANTHER" id="PTHR46530">
    <property type="entry name" value="PROTEIN MONO-ADP-RIBOSYLTRANSFERASE PARP4"/>
    <property type="match status" value="1"/>
</dbReference>
<evidence type="ECO:0000256" key="1">
    <source>
        <dbReference type="ARBA" id="ARBA00000438"/>
    </source>
</evidence>
<comment type="subunit">
    <text evidence="16">Component of the vault ribonucleoprotein particle, at least composed of MVP, PARP4 and one or more vault RNAs (vRNAs). Interacts with TEP1.</text>
</comment>
<name>A0A8B7B609_ORYAF</name>
<dbReference type="GeneID" id="103210053"/>
<evidence type="ECO:0000256" key="15">
    <source>
        <dbReference type="ARBA" id="ARBA00055359"/>
    </source>
</evidence>
<dbReference type="CDD" id="cd01437">
    <property type="entry name" value="parp_like"/>
    <property type="match status" value="1"/>
</dbReference>
<dbReference type="GO" id="GO:0005819">
    <property type="term" value="C:spindle"/>
    <property type="evidence" value="ECO:0007669"/>
    <property type="project" value="UniProtKB-ARBA"/>
</dbReference>
<dbReference type="Pfam" id="PF00533">
    <property type="entry name" value="BRCT"/>
    <property type="match status" value="1"/>
</dbReference>
<sequence>MTLGIFANCYFYLKVKYLLHQQKKKLQTDIKENGGHFSFTLNPQCTHIVLDNAYVLSQHLTKSIQENHIHIVNPDFIWDSIKERRLLDVKNYNPSKSLDIILPLGQKENSSELETDASSLDNCTEKENIVELTKFYTENGEVLHFPQEFEVAKYNTLEKIGTEGRKEIVVVELKCFQKHWDCPFLITACFLLANSIETTRESFGKKTSADASEYYENYIEELKKQGFLLRENFTPEATQLASEKLQALLLEEDINSNILSQEVSDLVEMIWAEALGHLKHTLLKPVDKISLNDVSKAEGILLLVKEALKNGETVEQLQRMMNEFYTLIPHKDTTTKEVNLRLLLSKKEDLCQLIRDMVNVCESNFFKPNPPSLAKYRALRCKIEYVEQNTEEFFNVKKEIVQNNHSRSPVDILQIYRVGRVNETTEFLSKLGNVKSLLHGSPVRNIVGILSRGLLLPKVVEDHGIKRTDVGNLGSGIYFSDSLRTSIKYSPSGETDGTRFLVICDVALGKCMDLCKRDFSLTEAPPGYDSVHGVSQTATFVTDFEDDEFVVYNTNQIKLKYIIKFCLPGDQIKNFHPCGNTELEEYIPASSNFSKVEDYQLPDSKHFSNIKAGLQDTSGNLVPLEDVHIKGRIIDVVAQVIVFQTYTNQSHVPIEAKYIFPLDDKAAVCGFEAFINDKHIVGQVKEKEEAHREYREAISQGHGAYLMDQDAPDVFTVSVGNLPHKAKVLIKITYITELSIQGTAAVFCMPATVAPWQQDKVLNENIQDSVEKICIEKIGTKQSFSLSVYIEMPYVIEFISSDTHKLKQKRTDCKAVISTVEGSSLDSSGFSLHIGLSDAFLPRMWVEKHPEKESEACMLVFQPNFNVTLSETAEKSEVIICLDCSSSMEGEAFSQAKQIALYALSLVDKKQKLNIVKFGTGYKELFSYPKYITRNDMPREFIMAATPTMGNTEFWKTLRYLNLLYPSQGLRNIILISDGHIQNESLTFQLVKRNVQHTRLFTCGIGSTANRHVLRTLSQCGAGVFEYFNSKSKHSWKIQVEDQMTRLHSPSCHSVSVKWQQLSTNSSKPLQAPAQVQSLFRNDCLLVYGFIPHCTQATLCALIQEKEFCTMVSTTELQKTTGYMIHKLTARALIRDFEYGILHENETHHQMKKQMLKSLIINISKEYSLLTQFTSFVAVEKRDENESPFPKILNILELIAREDVDFLPYITWQEEQSDVSITQTVSATSEWNEELQHKHLTKRKIELCKLEVSEDVDVFNLAAQLPVQASTLNSECRLMAKPLDSFEKPEIKAKFRKYLPLNIKPIPKPFISFGAAPPKLPAAPHIDSGSLCAPNSPQSPLFGSLAGLSKYDQDLETDNCTDISLELDFPSRLLLQGSPFRSPAGPPFSAALFGSTQPKIEQPKIYQDHEISGRTGISCGIDSLPRPHLFLSHPRVPPPIAAPGFTSPPHFQQSLVPLGTNYKPPVGLHGFTSSESTVSFQSDISARTALSDPPQDDLWISSIDKSSSEMESNKQPVLQASSFLKRVGKSDVTKNDLFLVFHSQDDKICRKSWKNFVPWTKLFSLQTEDGFWKLTPELGFILNLNTNLLNTFLEQKGIQSLGVKGQERLLSLIATFLVLQFLHIKLEGVEIVFKSLIKLDVTSISRNIPWAIEQIKRASEWVRRTEGQYPSICQRLELGKDWDSVTKQLLRIQPTNTTCPLHGVLNCSEGWIK</sequence>
<dbReference type="SUPFAM" id="SSF52113">
    <property type="entry name" value="BRCT domain"/>
    <property type="match status" value="1"/>
</dbReference>
<evidence type="ECO:0000256" key="10">
    <source>
        <dbReference type="ARBA" id="ARBA00022695"/>
    </source>
</evidence>
<keyword evidence="23" id="KW-1185">Reference proteome</keyword>
<dbReference type="PROSITE" id="PS51059">
    <property type="entry name" value="PARP_CATALYTIC"/>
    <property type="match status" value="1"/>
</dbReference>
<evidence type="ECO:0000256" key="6">
    <source>
        <dbReference type="ARBA" id="ARBA00022490"/>
    </source>
</evidence>
<evidence type="ECO:0000259" key="22">
    <source>
        <dbReference type="PROSITE" id="PS51468"/>
    </source>
</evidence>
<dbReference type="InterPro" id="IPR036616">
    <property type="entry name" value="Poly(ADP-ribose)pol_reg_dom_sf"/>
</dbReference>
<dbReference type="SMART" id="SM00327">
    <property type="entry name" value="VWA"/>
    <property type="match status" value="1"/>
</dbReference>
<evidence type="ECO:0000256" key="13">
    <source>
        <dbReference type="ARBA" id="ARBA00023274"/>
    </source>
</evidence>
<gene>
    <name evidence="24" type="primary">PARP4</name>
</gene>
<evidence type="ECO:0000313" key="24">
    <source>
        <dbReference type="RefSeq" id="XP_007954166.1"/>
    </source>
</evidence>
<evidence type="ECO:0000259" key="21">
    <source>
        <dbReference type="PROSITE" id="PS51060"/>
    </source>
</evidence>
<dbReference type="FunFam" id="3.40.50.10190:FF:000065">
    <property type="entry name" value="Poly [ADP-ribose] polymerase"/>
    <property type="match status" value="1"/>
</dbReference>
<dbReference type="Gene3D" id="3.40.50.10190">
    <property type="entry name" value="BRCT domain"/>
    <property type="match status" value="1"/>
</dbReference>
<dbReference type="Pfam" id="PF08487">
    <property type="entry name" value="VIT"/>
    <property type="match status" value="1"/>
</dbReference>
<evidence type="ECO:0000259" key="18">
    <source>
        <dbReference type="PROSITE" id="PS50172"/>
    </source>
</evidence>
<dbReference type="PROSITE" id="PS51060">
    <property type="entry name" value="PARP_ALPHA_HD"/>
    <property type="match status" value="1"/>
</dbReference>
<reference evidence="24" key="1">
    <citation type="submission" date="2025-08" db="UniProtKB">
        <authorList>
            <consortium name="RefSeq"/>
        </authorList>
    </citation>
    <scope>IDENTIFICATION</scope>
</reference>
<evidence type="ECO:0000259" key="19">
    <source>
        <dbReference type="PROSITE" id="PS50234"/>
    </source>
</evidence>
<keyword evidence="11 17" id="KW-0520">NAD</keyword>
<feature type="domain" description="BRCT" evidence="18">
    <location>
        <begin position="1"/>
        <end position="94"/>
    </location>
</feature>
<comment type="subcellular location">
    <subcellularLocation>
        <location evidence="4">Cytoplasm</location>
    </subcellularLocation>
    <subcellularLocation>
        <location evidence="3">Nucleus</location>
    </subcellularLocation>
</comment>
<protein>
    <recommendedName>
        <fullName evidence="17">Poly [ADP-ribose] polymerase</fullName>
        <shortName evidence="17">PARP</shortName>
        <ecNumber evidence="17">2.4.2.-</ecNumber>
    </recommendedName>
</protein>
<feature type="domain" description="PARP alpha-helical" evidence="21">
    <location>
        <begin position="235"/>
        <end position="371"/>
    </location>
</feature>
<dbReference type="SUPFAM" id="SSF53300">
    <property type="entry name" value="vWA-like"/>
    <property type="match status" value="1"/>
</dbReference>